<gene>
    <name evidence="2" type="ORF">FSUBG_331</name>
</gene>
<evidence type="ECO:0000313" key="3">
    <source>
        <dbReference type="Proteomes" id="UP000547976"/>
    </source>
</evidence>
<feature type="region of interest" description="Disordered" evidence="1">
    <location>
        <begin position="1"/>
        <end position="30"/>
    </location>
</feature>
<protein>
    <submittedName>
        <fullName evidence="2">Uncharacterized protein</fullName>
    </submittedName>
</protein>
<organism evidence="2 3">
    <name type="scientific">Gibberella subglutinans</name>
    <name type="common">Fusarium subglutinans</name>
    <dbReference type="NCBI Taxonomy" id="42677"/>
    <lineage>
        <taxon>Eukaryota</taxon>
        <taxon>Fungi</taxon>
        <taxon>Dikarya</taxon>
        <taxon>Ascomycota</taxon>
        <taxon>Pezizomycotina</taxon>
        <taxon>Sordariomycetes</taxon>
        <taxon>Hypocreomycetidae</taxon>
        <taxon>Hypocreales</taxon>
        <taxon>Nectriaceae</taxon>
        <taxon>Fusarium</taxon>
        <taxon>Fusarium fujikuroi species complex</taxon>
    </lineage>
</organism>
<dbReference type="GeneID" id="59315895"/>
<feature type="compositionally biased region" description="Low complexity" evidence="1">
    <location>
        <begin position="7"/>
        <end position="21"/>
    </location>
</feature>
<dbReference type="Proteomes" id="UP000547976">
    <property type="component" value="Unassembled WGS sequence"/>
</dbReference>
<accession>A0A8H5QED6</accession>
<dbReference type="AlphaFoldDB" id="A0A8H5QED6"/>
<evidence type="ECO:0000313" key="2">
    <source>
        <dbReference type="EMBL" id="KAF5613719.1"/>
    </source>
</evidence>
<reference evidence="2 3" key="1">
    <citation type="submission" date="2020-05" db="EMBL/GenBank/DDBJ databases">
        <title>Identification and distribution of gene clusters putatively required for synthesis of sphingolipid metabolism inhibitors in phylogenetically diverse species of the filamentous fungus Fusarium.</title>
        <authorList>
            <person name="Kim H.-S."/>
            <person name="Busman M."/>
            <person name="Brown D.W."/>
            <person name="Divon H."/>
            <person name="Uhlig S."/>
            <person name="Proctor R.H."/>
        </authorList>
    </citation>
    <scope>NUCLEOTIDE SEQUENCE [LARGE SCALE GENOMIC DNA]</scope>
    <source>
        <strain evidence="2 3">NRRL 66333</strain>
    </source>
</reference>
<name>A0A8H5QED6_GIBSU</name>
<proteinExistence type="predicted"/>
<evidence type="ECO:0000256" key="1">
    <source>
        <dbReference type="SAM" id="MobiDB-lite"/>
    </source>
</evidence>
<dbReference type="EMBL" id="JAAOAV010000002">
    <property type="protein sequence ID" value="KAF5613719.1"/>
    <property type="molecule type" value="Genomic_DNA"/>
</dbReference>
<dbReference type="OrthoDB" id="5097476at2759"/>
<sequence>MSPISEPQPAAQPAGAKASQPVQMSQPRTQQPMTNYSIVIPYEVRPNADVLKGRIIKLLRYARIAIALVGIQINLAVTQIFKQEPSMRVRNAFTAWASISHYTTGRIARGKYLDYHLPEGHQTESTRSRRHHKW</sequence>
<dbReference type="RefSeq" id="XP_036543854.1">
    <property type="nucleotide sequence ID" value="XM_036681177.1"/>
</dbReference>
<comment type="caution">
    <text evidence="2">The sequence shown here is derived from an EMBL/GenBank/DDBJ whole genome shotgun (WGS) entry which is preliminary data.</text>
</comment>
<keyword evidence="3" id="KW-1185">Reference proteome</keyword>